<keyword evidence="1" id="KW-0472">Membrane</keyword>
<sequence>MSELSITPLTVKFPHRSKRGILLGLTLAQLVLVSSALALLLVTVVSTGLLGALVLAPLWATVATLVMIRRGGRSLIDWAPIVSRYARRRHSGQTLWLARPVTRPRQDGTLHLPGTAASLRVVTPEDSANGAAAVHDPHRQTLTAVARVSSRAFALLDPATQNHNVSGWGRALAGIARTGHIACVQVLERTVPDSGDTLTRHWTQQGHPETPVAGQVYSELVSAAGPAAAPHETYLAISLDLKAAKRLISQAGGGFAGAFTVLQQTTSAIALAARSAGLMVTGWLSTREIAAVIRTAYDPKALSGLQQWSDSGRAEAEPAAAGPVVQVEEYDRLATDTARHATYWVEDWPRTETGAGFLHGLMFTAGVRRSLSLIYVPQGLESAMRDVQRKKAAIISDAAERSRRGQVDSEADSVEYADVKTRERQLIAGHADVALTGLLTVSAETDALLDAACAQIETAAVTAQVDLRRLYYQQPDAFTLAALPLARTAL</sequence>
<organism evidence="2 3">
    <name type="scientific">Streptomyces typhae</name>
    <dbReference type="NCBI Taxonomy" id="2681492"/>
    <lineage>
        <taxon>Bacteria</taxon>
        <taxon>Bacillati</taxon>
        <taxon>Actinomycetota</taxon>
        <taxon>Actinomycetes</taxon>
        <taxon>Kitasatosporales</taxon>
        <taxon>Streptomycetaceae</taxon>
        <taxon>Streptomyces</taxon>
    </lineage>
</organism>
<feature type="transmembrane region" description="Helical" evidence="1">
    <location>
        <begin position="21"/>
        <end position="42"/>
    </location>
</feature>
<proteinExistence type="predicted"/>
<dbReference type="EMBL" id="WPNZ01000031">
    <property type="protein sequence ID" value="MVO90279.1"/>
    <property type="molecule type" value="Genomic_DNA"/>
</dbReference>
<dbReference type="InterPro" id="IPR049978">
    <property type="entry name" value="SCO6880-like"/>
</dbReference>
<dbReference type="Proteomes" id="UP000483802">
    <property type="component" value="Unassembled WGS sequence"/>
</dbReference>
<dbReference type="AlphaFoldDB" id="A0A6L6XAJ5"/>
<evidence type="ECO:0000256" key="1">
    <source>
        <dbReference type="SAM" id="Phobius"/>
    </source>
</evidence>
<dbReference type="RefSeq" id="WP_157169289.1">
    <property type="nucleotide sequence ID" value="NZ_WPNZ01000031.1"/>
</dbReference>
<accession>A0A6L6XAJ5</accession>
<dbReference type="NCBIfam" id="NF042935">
    <property type="entry name" value="SCO6880_fam"/>
    <property type="match status" value="1"/>
</dbReference>
<keyword evidence="1" id="KW-0812">Transmembrane</keyword>
<keyword evidence="1" id="KW-1133">Transmembrane helix</keyword>
<evidence type="ECO:0000313" key="2">
    <source>
        <dbReference type="EMBL" id="MVO90279.1"/>
    </source>
</evidence>
<gene>
    <name evidence="2" type="ORF">GPA10_37410</name>
</gene>
<protein>
    <recommendedName>
        <fullName evidence="4">Type VII ESX secretion system translocon, EccE</fullName>
    </recommendedName>
</protein>
<feature type="transmembrane region" description="Helical" evidence="1">
    <location>
        <begin position="48"/>
        <end position="68"/>
    </location>
</feature>
<evidence type="ECO:0000313" key="3">
    <source>
        <dbReference type="Proteomes" id="UP000483802"/>
    </source>
</evidence>
<reference evidence="2 3" key="1">
    <citation type="submission" date="2019-11" db="EMBL/GenBank/DDBJ databases">
        <title>Streptomyces typhae sp. nov., a novel endophytic actinomycete isolated from the root of cattail pollen (Typha angustifolia L.).</title>
        <authorList>
            <person name="Peng C."/>
        </authorList>
    </citation>
    <scope>NUCLEOTIDE SEQUENCE [LARGE SCALE GENOMIC DNA]</scope>
    <source>
        <strain evidence="3">p1417</strain>
    </source>
</reference>
<comment type="caution">
    <text evidence="2">The sequence shown here is derived from an EMBL/GenBank/DDBJ whole genome shotgun (WGS) entry which is preliminary data.</text>
</comment>
<evidence type="ECO:0008006" key="4">
    <source>
        <dbReference type="Google" id="ProtNLM"/>
    </source>
</evidence>
<name>A0A6L6XAJ5_9ACTN</name>
<keyword evidence="3" id="KW-1185">Reference proteome</keyword>